<feature type="transmembrane region" description="Helical" evidence="20">
    <location>
        <begin position="155"/>
        <end position="174"/>
    </location>
</feature>
<feature type="domain" description="UmuC" evidence="21">
    <location>
        <begin position="395"/>
        <end position="657"/>
    </location>
</feature>
<keyword evidence="16" id="KW-0449">Lipoprotein</keyword>
<evidence type="ECO:0000256" key="15">
    <source>
        <dbReference type="ARBA" id="ARBA00023242"/>
    </source>
</evidence>
<dbReference type="GO" id="GO:0005634">
    <property type="term" value="C:nucleus"/>
    <property type="evidence" value="ECO:0007669"/>
    <property type="project" value="UniProtKB-SubCell"/>
</dbReference>
<keyword evidence="12 20" id="KW-0472">Membrane</keyword>
<proteinExistence type="predicted"/>
<dbReference type="InterPro" id="IPR013087">
    <property type="entry name" value="Znf_C2H2_type"/>
</dbReference>
<dbReference type="InterPro" id="IPR052230">
    <property type="entry name" value="DNA_polymerase_eta"/>
</dbReference>
<dbReference type="Gene3D" id="1.10.150.20">
    <property type="entry name" value="5' to 3' exonuclease, C-terminal subdomain"/>
    <property type="match status" value="1"/>
</dbReference>
<dbReference type="FunFam" id="1.10.150.20:FF:000014">
    <property type="entry name" value="Polymerase (DNA directed), eta"/>
    <property type="match status" value="1"/>
</dbReference>
<evidence type="ECO:0000256" key="11">
    <source>
        <dbReference type="ARBA" id="ARBA00023128"/>
    </source>
</evidence>
<keyword evidence="15" id="KW-0539">Nucleus</keyword>
<dbReference type="InterPro" id="IPR036775">
    <property type="entry name" value="DNA_pol_Y-fam_lit_finger_sf"/>
</dbReference>
<evidence type="ECO:0000256" key="19">
    <source>
        <dbReference type="SAM" id="MobiDB-lite"/>
    </source>
</evidence>
<dbReference type="PROSITE" id="PS50216">
    <property type="entry name" value="DHHC"/>
    <property type="match status" value="1"/>
</dbReference>
<evidence type="ECO:0000313" key="23">
    <source>
        <dbReference type="EMBL" id="KAK4038686.1"/>
    </source>
</evidence>
<dbReference type="InterPro" id="IPR001594">
    <property type="entry name" value="Palmitoyltrfase_DHHC"/>
</dbReference>
<comment type="subcellular location">
    <subcellularLocation>
        <location evidence="2">Membrane</location>
        <topology evidence="2">Multi-pass membrane protein</topology>
    </subcellularLocation>
    <subcellularLocation>
        <location evidence="3">Mitochondrion</location>
    </subcellularLocation>
    <subcellularLocation>
        <location evidence="1">Nucleus</location>
    </subcellularLocation>
</comment>
<keyword evidence="10 20" id="KW-1133">Transmembrane helix</keyword>
<dbReference type="InterPro" id="IPR041298">
    <property type="entry name" value="UBZ3"/>
</dbReference>
<dbReference type="AlphaFoldDB" id="A0AAN6PG96"/>
<evidence type="ECO:0000256" key="14">
    <source>
        <dbReference type="ARBA" id="ARBA00023204"/>
    </source>
</evidence>
<keyword evidence="24" id="KW-1185">Reference proteome</keyword>
<keyword evidence="7" id="KW-0227">DNA damage</keyword>
<dbReference type="Proteomes" id="UP001303115">
    <property type="component" value="Unassembled WGS sequence"/>
</dbReference>
<dbReference type="GO" id="GO:0042276">
    <property type="term" value="P:error-prone translesion synthesis"/>
    <property type="evidence" value="ECO:0007669"/>
    <property type="project" value="TreeGrafter"/>
</dbReference>
<dbReference type="PROSITE" id="PS50173">
    <property type="entry name" value="UMUC"/>
    <property type="match status" value="1"/>
</dbReference>
<dbReference type="GO" id="GO:0005657">
    <property type="term" value="C:replication fork"/>
    <property type="evidence" value="ECO:0007669"/>
    <property type="project" value="TreeGrafter"/>
</dbReference>
<dbReference type="PROSITE" id="PS51907">
    <property type="entry name" value="ZF_UBZ3"/>
    <property type="match status" value="1"/>
</dbReference>
<evidence type="ECO:0000256" key="20">
    <source>
        <dbReference type="SAM" id="Phobius"/>
    </source>
</evidence>
<evidence type="ECO:0000256" key="12">
    <source>
        <dbReference type="ARBA" id="ARBA00023136"/>
    </source>
</evidence>
<dbReference type="GO" id="GO:0070987">
    <property type="term" value="P:error-free translesion synthesis"/>
    <property type="evidence" value="ECO:0007669"/>
    <property type="project" value="UniProtKB-ARBA"/>
</dbReference>
<accession>A0AAN6PG96</accession>
<gene>
    <name evidence="23" type="ORF">C8A01DRAFT_47765</name>
</gene>
<dbReference type="Pfam" id="PF00817">
    <property type="entry name" value="IMS"/>
    <property type="match status" value="1"/>
</dbReference>
<comment type="catalytic activity">
    <reaction evidence="18">
        <text>L-cysteinyl-[protein] + hexadecanoyl-CoA = S-hexadecanoyl-L-cysteinyl-[protein] + CoA</text>
        <dbReference type="Rhea" id="RHEA:36683"/>
        <dbReference type="Rhea" id="RHEA-COMP:10131"/>
        <dbReference type="Rhea" id="RHEA-COMP:11032"/>
        <dbReference type="ChEBI" id="CHEBI:29950"/>
        <dbReference type="ChEBI" id="CHEBI:57287"/>
        <dbReference type="ChEBI" id="CHEBI:57379"/>
        <dbReference type="ChEBI" id="CHEBI:74151"/>
        <dbReference type="EC" id="2.3.1.225"/>
    </reaction>
</comment>
<feature type="compositionally biased region" description="Basic and acidic residues" evidence="19">
    <location>
        <begin position="64"/>
        <end position="82"/>
    </location>
</feature>
<evidence type="ECO:0000256" key="1">
    <source>
        <dbReference type="ARBA" id="ARBA00004123"/>
    </source>
</evidence>
<dbReference type="InterPro" id="IPR043128">
    <property type="entry name" value="Rev_trsase/Diguanyl_cyclase"/>
</dbReference>
<dbReference type="GO" id="GO:0008270">
    <property type="term" value="F:zinc ion binding"/>
    <property type="evidence" value="ECO:0007669"/>
    <property type="project" value="UniProtKB-KW"/>
</dbReference>
<keyword evidence="8" id="KW-0863">Zinc-finger</keyword>
<dbReference type="PROSITE" id="PS00028">
    <property type="entry name" value="ZINC_FINGER_C2H2_1"/>
    <property type="match status" value="1"/>
</dbReference>
<feature type="region of interest" description="Disordered" evidence="19">
    <location>
        <begin position="846"/>
        <end position="940"/>
    </location>
</feature>
<feature type="region of interest" description="Disordered" evidence="19">
    <location>
        <begin position="51"/>
        <end position="88"/>
    </location>
</feature>
<evidence type="ECO:0000256" key="3">
    <source>
        <dbReference type="ARBA" id="ARBA00004173"/>
    </source>
</evidence>
<evidence type="ECO:0000256" key="9">
    <source>
        <dbReference type="ARBA" id="ARBA00022833"/>
    </source>
</evidence>
<sequence length="1020" mass="112994">MVSARRAETRWPGTAIAFLVLHFVFLLLMLVTYFRVFLVIQFDPGVTPLGPRATEQNAKATGRSRQERDLEAANRYEARPDDNPDSPGLEEFYSKDVFVCETDGRPRWCSSCCNWKMDRAHHCSEIERCVKKMDHYCPWVGGIVAETSFKFFVQFTLYTAIFCVIVIVASVICFQSKVRNEAGIDGVVIGALALAALFGLFTLTMTATSVRYIVANLTTIDYLKSKNVVHQLAIRVPRGTPAGQNYNVITYPLPKSTVGAPAPQTTTAESASPRDQLATRTFAIVRTEMGENPWDLGYYRNWKSVMGDNLIDWLLPIKESPCALYEDNESFYEMGPLYQKLRARFGLPALTSTEMYHSLGDSSPADALARKRSQFTYRNLSQMASYNTSCPLRVVTHIDLDCFYAQAEMVRLGVPEDQPLAVQQWQGLIAVNYPARAYGIGRMCTATEAKKLCPNIINQHVATWREGDDQWAYRPDSAENIATDKVSLDPYRLESRKIMAVIKEHIPSHLQKVEKAGIDEVFLDLSAHVHAVLLERFPELAGGPPDGDPFEQLPMPPVSALDWQADALVDLDDEHAEFDDPDWDDVAILVASEIVRNIRTAIRDKLRYTCAGGIARNKLLSKLGSAHKKPNQQTVIRNRAVRQFLSGFKFTKFRNLGGKLGEQLSQAYNTESVQDLLAVPVEQLKLKLGDDTGVWVYNTLRGIDTSEVNPRTQIKSMLSAKSFRPSINTVDQATRWLKIFAADIFARLVEEGVLENKRRPKTINLHHRHGNQTRSRQNPIPQGRSLDEDTLLGLAKNLLNQIVQEGHVWPCSNLSLSVGGFEDAISGNMGIDGFLLKGEEAQAFNLGPRTRLDPEGSAQSHPAEKRRRMDDGGIQRFFSKRGTPPSLGSSDAVSGEDGGDKSGSRGAEAGPGTVEGVNGPATPDEGPVVQANDQETAAGGYPCARCDARLESSEALQSHQDWHFAKDLQEGERGVLAFGNQPSAVAGNPHPGRRKPGPAAPKRPGRPKKTERGQQKLNFG</sequence>
<keyword evidence="6" id="KW-0479">Metal-binding</keyword>
<keyword evidence="11" id="KW-0496">Mitochondrion</keyword>
<dbReference type="InterPro" id="IPR001126">
    <property type="entry name" value="UmuC"/>
</dbReference>
<dbReference type="PANTHER" id="PTHR45873">
    <property type="entry name" value="DNA POLYMERASE ETA"/>
    <property type="match status" value="1"/>
</dbReference>
<protein>
    <recommendedName>
        <fullName evidence="17">DNA polymerase eta</fullName>
    </recommendedName>
</protein>
<dbReference type="Pfam" id="PF18439">
    <property type="entry name" value="zf_UBZ"/>
    <property type="match status" value="1"/>
</dbReference>
<comment type="caution">
    <text evidence="23">The sequence shown here is derived from an EMBL/GenBank/DDBJ whole genome shotgun (WGS) entry which is preliminary data.</text>
</comment>
<feature type="transmembrane region" description="Helical" evidence="20">
    <location>
        <begin position="12"/>
        <end position="34"/>
    </location>
</feature>
<dbReference type="Pfam" id="PF01529">
    <property type="entry name" value="DHHC"/>
    <property type="match status" value="1"/>
</dbReference>
<keyword evidence="9" id="KW-0862">Zinc</keyword>
<evidence type="ECO:0000313" key="24">
    <source>
        <dbReference type="Proteomes" id="UP001303115"/>
    </source>
</evidence>
<dbReference type="FunFam" id="3.40.1170.60:FF:000008">
    <property type="entry name" value="DNA polymerase eta subunit"/>
    <property type="match status" value="1"/>
</dbReference>
<evidence type="ECO:0000259" key="22">
    <source>
        <dbReference type="PROSITE" id="PS51907"/>
    </source>
</evidence>
<feature type="region of interest" description="Disordered" evidence="19">
    <location>
        <begin position="973"/>
        <end position="1020"/>
    </location>
</feature>
<dbReference type="Pfam" id="PF11799">
    <property type="entry name" value="IMS_C"/>
    <property type="match status" value="1"/>
</dbReference>
<keyword evidence="13" id="KW-0564">Palmitate</keyword>
<name>A0AAN6PG96_9PEZI</name>
<dbReference type="SUPFAM" id="SSF100879">
    <property type="entry name" value="Lesion bypass DNA polymerase (Y-family), little finger domain"/>
    <property type="match status" value="1"/>
</dbReference>
<dbReference type="PANTHER" id="PTHR45873:SF1">
    <property type="entry name" value="DNA POLYMERASE ETA"/>
    <property type="match status" value="1"/>
</dbReference>
<dbReference type="SUPFAM" id="SSF56672">
    <property type="entry name" value="DNA/RNA polymerases"/>
    <property type="match status" value="1"/>
</dbReference>
<evidence type="ECO:0000256" key="2">
    <source>
        <dbReference type="ARBA" id="ARBA00004141"/>
    </source>
</evidence>
<dbReference type="GO" id="GO:0019706">
    <property type="term" value="F:protein-cysteine S-palmitoyltransferase activity"/>
    <property type="evidence" value="ECO:0007669"/>
    <property type="project" value="UniProtKB-EC"/>
</dbReference>
<dbReference type="GO" id="GO:0016020">
    <property type="term" value="C:membrane"/>
    <property type="evidence" value="ECO:0007669"/>
    <property type="project" value="UniProtKB-SubCell"/>
</dbReference>
<dbReference type="GO" id="GO:0005739">
    <property type="term" value="C:mitochondrion"/>
    <property type="evidence" value="ECO:0007669"/>
    <property type="project" value="UniProtKB-SubCell"/>
</dbReference>
<dbReference type="GO" id="GO:0003887">
    <property type="term" value="F:DNA-directed DNA polymerase activity"/>
    <property type="evidence" value="ECO:0007669"/>
    <property type="project" value="TreeGrafter"/>
</dbReference>
<dbReference type="EMBL" id="MU854422">
    <property type="protein sequence ID" value="KAK4038686.1"/>
    <property type="molecule type" value="Genomic_DNA"/>
</dbReference>
<evidence type="ECO:0000256" key="6">
    <source>
        <dbReference type="ARBA" id="ARBA00022723"/>
    </source>
</evidence>
<reference evidence="24" key="1">
    <citation type="journal article" date="2023" name="Mol. Phylogenet. Evol.">
        <title>Genome-scale phylogeny and comparative genomics of the fungal order Sordariales.</title>
        <authorList>
            <person name="Hensen N."/>
            <person name="Bonometti L."/>
            <person name="Westerberg I."/>
            <person name="Brannstrom I.O."/>
            <person name="Guillou S."/>
            <person name="Cros-Aarteil S."/>
            <person name="Calhoun S."/>
            <person name="Haridas S."/>
            <person name="Kuo A."/>
            <person name="Mondo S."/>
            <person name="Pangilinan J."/>
            <person name="Riley R."/>
            <person name="LaButti K."/>
            <person name="Andreopoulos B."/>
            <person name="Lipzen A."/>
            <person name="Chen C."/>
            <person name="Yan M."/>
            <person name="Daum C."/>
            <person name="Ng V."/>
            <person name="Clum A."/>
            <person name="Steindorff A."/>
            <person name="Ohm R.A."/>
            <person name="Martin F."/>
            <person name="Silar P."/>
            <person name="Natvig D.O."/>
            <person name="Lalanne C."/>
            <person name="Gautier V."/>
            <person name="Ament-Velasquez S.L."/>
            <person name="Kruys A."/>
            <person name="Hutchinson M.I."/>
            <person name="Powell A.J."/>
            <person name="Barry K."/>
            <person name="Miller A.N."/>
            <person name="Grigoriev I.V."/>
            <person name="Debuchy R."/>
            <person name="Gladieux P."/>
            <person name="Hiltunen Thoren M."/>
            <person name="Johannesson H."/>
        </authorList>
    </citation>
    <scope>NUCLEOTIDE SEQUENCE [LARGE SCALE GENOMIC DNA]</scope>
    <source>
        <strain evidence="24">CBS 284.82</strain>
    </source>
</reference>
<evidence type="ECO:0000256" key="17">
    <source>
        <dbReference type="ARBA" id="ARBA00044975"/>
    </source>
</evidence>
<feature type="domain" description="UBZ3-type" evidence="22">
    <location>
        <begin position="936"/>
        <end position="971"/>
    </location>
</feature>
<keyword evidence="4" id="KW-0808">Transferase</keyword>
<evidence type="ECO:0000256" key="10">
    <source>
        <dbReference type="ARBA" id="ARBA00022989"/>
    </source>
</evidence>
<evidence type="ECO:0000256" key="16">
    <source>
        <dbReference type="ARBA" id="ARBA00023288"/>
    </source>
</evidence>
<dbReference type="GO" id="GO:0007064">
    <property type="term" value="P:mitotic sister chromatid cohesion"/>
    <property type="evidence" value="ECO:0007669"/>
    <property type="project" value="UniProtKB-ARBA"/>
</dbReference>
<dbReference type="FunFam" id="3.30.1490.100:FF:000009">
    <property type="entry name" value="DNA polymerase eta subunit"/>
    <property type="match status" value="1"/>
</dbReference>
<evidence type="ECO:0000256" key="7">
    <source>
        <dbReference type="ARBA" id="ARBA00022763"/>
    </source>
</evidence>
<dbReference type="InterPro" id="IPR043502">
    <property type="entry name" value="DNA/RNA_pol_sf"/>
</dbReference>
<evidence type="ECO:0000256" key="8">
    <source>
        <dbReference type="ARBA" id="ARBA00022771"/>
    </source>
</evidence>
<evidence type="ECO:0000256" key="13">
    <source>
        <dbReference type="ARBA" id="ARBA00023139"/>
    </source>
</evidence>
<dbReference type="Pfam" id="PF21704">
    <property type="entry name" value="POLH-Rev1_HhH"/>
    <property type="match status" value="1"/>
</dbReference>
<evidence type="ECO:0000259" key="21">
    <source>
        <dbReference type="PROSITE" id="PS50173"/>
    </source>
</evidence>
<keyword evidence="14" id="KW-0234">DNA repair</keyword>
<dbReference type="InterPro" id="IPR017961">
    <property type="entry name" value="DNA_pol_Y-fam_little_finger"/>
</dbReference>
<feature type="transmembrane region" description="Helical" evidence="20">
    <location>
        <begin position="186"/>
        <end position="207"/>
    </location>
</feature>
<evidence type="ECO:0000256" key="18">
    <source>
        <dbReference type="ARBA" id="ARBA00048048"/>
    </source>
</evidence>
<evidence type="ECO:0000256" key="4">
    <source>
        <dbReference type="ARBA" id="ARBA00022679"/>
    </source>
</evidence>
<keyword evidence="5 20" id="KW-0812">Transmembrane</keyword>
<dbReference type="Gene3D" id="3.30.1490.100">
    <property type="entry name" value="DNA polymerase, Y-family, little finger domain"/>
    <property type="match status" value="1"/>
</dbReference>
<dbReference type="GO" id="GO:0003684">
    <property type="term" value="F:damaged DNA binding"/>
    <property type="evidence" value="ECO:0007669"/>
    <property type="project" value="InterPro"/>
</dbReference>
<dbReference type="Gene3D" id="3.40.1170.60">
    <property type="match status" value="1"/>
</dbReference>
<dbReference type="Gene3D" id="3.30.70.270">
    <property type="match status" value="1"/>
</dbReference>
<dbReference type="GO" id="GO:0035861">
    <property type="term" value="C:site of double-strand break"/>
    <property type="evidence" value="ECO:0007669"/>
    <property type="project" value="TreeGrafter"/>
</dbReference>
<evidence type="ECO:0000256" key="5">
    <source>
        <dbReference type="ARBA" id="ARBA00022692"/>
    </source>
</evidence>
<dbReference type="GO" id="GO:0009314">
    <property type="term" value="P:response to radiation"/>
    <property type="evidence" value="ECO:0007669"/>
    <property type="project" value="TreeGrafter"/>
</dbReference>
<dbReference type="GO" id="GO:0006281">
    <property type="term" value="P:DNA repair"/>
    <property type="evidence" value="ECO:0007669"/>
    <property type="project" value="UniProtKB-KW"/>
</dbReference>
<organism evidence="23 24">
    <name type="scientific">Parachaetomium inaequale</name>
    <dbReference type="NCBI Taxonomy" id="2588326"/>
    <lineage>
        <taxon>Eukaryota</taxon>
        <taxon>Fungi</taxon>
        <taxon>Dikarya</taxon>
        <taxon>Ascomycota</taxon>
        <taxon>Pezizomycotina</taxon>
        <taxon>Sordariomycetes</taxon>
        <taxon>Sordariomycetidae</taxon>
        <taxon>Sordariales</taxon>
        <taxon>Chaetomiaceae</taxon>
        <taxon>Parachaetomium</taxon>
    </lineage>
</organism>